<evidence type="ECO:0000256" key="1">
    <source>
        <dbReference type="SAM" id="MobiDB-lite"/>
    </source>
</evidence>
<evidence type="ECO:0000313" key="4">
    <source>
        <dbReference type="Proteomes" id="UP000077177"/>
    </source>
</evidence>
<name>A0A172TS32_9BACT</name>
<accession>A0A172TS32</accession>
<dbReference type="Proteomes" id="UP000077177">
    <property type="component" value="Chromosome"/>
</dbReference>
<feature type="region of interest" description="Disordered" evidence="1">
    <location>
        <begin position="195"/>
        <end position="222"/>
    </location>
</feature>
<sequence length="374" mass="42389">MYRILRNNKEQGPYNLDELVQLKLRPYDLIWVEGKSACWRYPTEIEDLKSYVIGATPATITPEPLPQPALPTVTHTIIPDSEAVMVQEENEITAEMLEQKANAIYQRIQAYNEKNEQEAKDVQTKYARSLEDLKQDYADWLHGKKHKKRETNLNYKGWIAFGAVSAVFILFVLAGKNKEIVWPVYKQKDAVENKAKADKPKERHQYSAPVESKTVMPQQVSDSQRTTMEAFIDSMRKVLHKDDAAGKDIQDKIAKKKSKDSQLAIHPVLPSSPIEDEVPKVPIIKAAELDGRYVPGENSTRIKEIHITVQNTGTVKLKQVAVNVFYYKKGDRLVDSETIYFSDISPGNSSTLNKQGSKKAVTARFELGELTADN</sequence>
<evidence type="ECO:0000313" key="3">
    <source>
        <dbReference type="EMBL" id="ANE49889.1"/>
    </source>
</evidence>
<keyword evidence="2" id="KW-0812">Transmembrane</keyword>
<feature type="transmembrane region" description="Helical" evidence="2">
    <location>
        <begin position="153"/>
        <end position="174"/>
    </location>
</feature>
<dbReference type="OrthoDB" id="679074at2"/>
<proteinExistence type="predicted"/>
<dbReference type="KEGG" id="fla:SY85_04670"/>
<keyword evidence="2" id="KW-0472">Membrane</keyword>
<organism evidence="3 4">
    <name type="scientific">Flavisolibacter tropicus</name>
    <dbReference type="NCBI Taxonomy" id="1492898"/>
    <lineage>
        <taxon>Bacteria</taxon>
        <taxon>Pseudomonadati</taxon>
        <taxon>Bacteroidota</taxon>
        <taxon>Chitinophagia</taxon>
        <taxon>Chitinophagales</taxon>
        <taxon>Chitinophagaceae</taxon>
        <taxon>Flavisolibacter</taxon>
    </lineage>
</organism>
<keyword evidence="4" id="KW-1185">Reference proteome</keyword>
<evidence type="ECO:0000256" key="2">
    <source>
        <dbReference type="SAM" id="Phobius"/>
    </source>
</evidence>
<reference evidence="3 4" key="2">
    <citation type="journal article" date="2016" name="Int. J. Syst. Evol. Microbiol.">
        <title>Flavisolibacter tropicus sp. nov., isolated from tropical soil.</title>
        <authorList>
            <person name="Lee J.J."/>
            <person name="Kang M.S."/>
            <person name="Kim G.S."/>
            <person name="Lee C.S."/>
            <person name="Lim S."/>
            <person name="Lee J."/>
            <person name="Roh S.H."/>
            <person name="Kang H."/>
            <person name="Ha J.M."/>
            <person name="Bae S."/>
            <person name="Jung H.Y."/>
            <person name="Kim M.K."/>
        </authorList>
    </citation>
    <scope>NUCLEOTIDE SEQUENCE [LARGE SCALE GENOMIC DNA]</scope>
    <source>
        <strain evidence="3 4">LCS9</strain>
    </source>
</reference>
<feature type="compositionally biased region" description="Basic and acidic residues" evidence="1">
    <location>
        <begin position="195"/>
        <end position="205"/>
    </location>
</feature>
<reference evidence="4" key="1">
    <citation type="submission" date="2015-01" db="EMBL/GenBank/DDBJ databases">
        <title>Flavisolibacter sp./LCS9/ whole genome sequencing.</title>
        <authorList>
            <person name="Kim M.K."/>
            <person name="Srinivasan S."/>
            <person name="Lee J.-J."/>
        </authorList>
    </citation>
    <scope>NUCLEOTIDE SEQUENCE [LARGE SCALE GENOMIC DNA]</scope>
    <source>
        <strain evidence="4">LCS9</strain>
    </source>
</reference>
<evidence type="ECO:0008006" key="5">
    <source>
        <dbReference type="Google" id="ProtNLM"/>
    </source>
</evidence>
<dbReference type="RefSeq" id="WP_066402033.1">
    <property type="nucleotide sequence ID" value="NZ_CP011390.1"/>
</dbReference>
<dbReference type="EMBL" id="CP011390">
    <property type="protein sequence ID" value="ANE49889.1"/>
    <property type="molecule type" value="Genomic_DNA"/>
</dbReference>
<dbReference type="AlphaFoldDB" id="A0A172TS32"/>
<keyword evidence="2" id="KW-1133">Transmembrane helix</keyword>
<gene>
    <name evidence="3" type="ORF">SY85_04670</name>
</gene>
<protein>
    <recommendedName>
        <fullName evidence="5">GYF domain-containing protein</fullName>
    </recommendedName>
</protein>